<organism evidence="1 2">
    <name type="scientific">Tissierella simiarum</name>
    <dbReference type="NCBI Taxonomy" id="2841534"/>
    <lineage>
        <taxon>Bacteria</taxon>
        <taxon>Bacillati</taxon>
        <taxon>Bacillota</taxon>
        <taxon>Tissierellia</taxon>
        <taxon>Tissierellales</taxon>
        <taxon>Tissierellaceae</taxon>
        <taxon>Tissierella</taxon>
    </lineage>
</organism>
<name>A0ABS6E9A6_9FIRM</name>
<protein>
    <recommendedName>
        <fullName evidence="3">DUF2281 domain-containing protein</fullName>
    </recommendedName>
</protein>
<proteinExistence type="predicted"/>
<dbReference type="EMBL" id="JAHLPM010000015">
    <property type="protein sequence ID" value="MBU5439421.1"/>
    <property type="molecule type" value="Genomic_DNA"/>
</dbReference>
<evidence type="ECO:0008006" key="3">
    <source>
        <dbReference type="Google" id="ProtNLM"/>
    </source>
</evidence>
<evidence type="ECO:0000313" key="1">
    <source>
        <dbReference type="EMBL" id="MBU5439421.1"/>
    </source>
</evidence>
<dbReference type="RefSeq" id="WP_216521130.1">
    <property type="nucleotide sequence ID" value="NZ_JAHLPM010000015.1"/>
</dbReference>
<keyword evidence="2" id="KW-1185">Reference proteome</keyword>
<evidence type="ECO:0000313" key="2">
    <source>
        <dbReference type="Proteomes" id="UP000749471"/>
    </source>
</evidence>
<sequence>MTLAEKIQQLLKDELKPEDIKTVIDMAEFLKFKENQNIWRKINELEHEHITEEESLYLEEIKLNGEFIDQDDLLKELEINQDEI</sequence>
<gene>
    <name evidence="1" type="ORF">KQI42_15495</name>
</gene>
<reference evidence="1 2" key="1">
    <citation type="submission" date="2021-06" db="EMBL/GenBank/DDBJ databases">
        <authorList>
            <person name="Sun Q."/>
            <person name="Li D."/>
        </authorList>
    </citation>
    <scope>NUCLEOTIDE SEQUENCE [LARGE SCALE GENOMIC DNA]</scope>
    <source>
        <strain evidence="1 2">MSJ-40</strain>
    </source>
</reference>
<accession>A0ABS6E9A6</accession>
<dbReference type="Proteomes" id="UP000749471">
    <property type="component" value="Unassembled WGS sequence"/>
</dbReference>
<comment type="caution">
    <text evidence="1">The sequence shown here is derived from an EMBL/GenBank/DDBJ whole genome shotgun (WGS) entry which is preliminary data.</text>
</comment>